<gene>
    <name evidence="1" type="ORF">ColLi_04475</name>
</gene>
<accession>A0AA37GJ26</accession>
<protein>
    <submittedName>
        <fullName evidence="1">Uncharacterized protein</fullName>
    </submittedName>
</protein>
<dbReference type="Proteomes" id="UP001055172">
    <property type="component" value="Unassembled WGS sequence"/>
</dbReference>
<keyword evidence="2" id="KW-1185">Reference proteome</keyword>
<dbReference type="EMBL" id="BPPX01000007">
    <property type="protein sequence ID" value="GJC81637.1"/>
    <property type="molecule type" value="Genomic_DNA"/>
</dbReference>
<evidence type="ECO:0000313" key="1">
    <source>
        <dbReference type="EMBL" id="GJC81637.1"/>
    </source>
</evidence>
<evidence type="ECO:0000313" key="2">
    <source>
        <dbReference type="Proteomes" id="UP001055172"/>
    </source>
</evidence>
<sequence length="61" mass="6926">MEPSWRMYRYLRLGCLAALAFELAVLRMQKNNDIMAALLKSERPELAADIRCLANNGQLDG</sequence>
<name>A0AA37GJ26_9PEZI</name>
<organism evidence="1 2">
    <name type="scientific">Colletotrichum liriopes</name>
    <dbReference type="NCBI Taxonomy" id="708192"/>
    <lineage>
        <taxon>Eukaryota</taxon>
        <taxon>Fungi</taxon>
        <taxon>Dikarya</taxon>
        <taxon>Ascomycota</taxon>
        <taxon>Pezizomycotina</taxon>
        <taxon>Sordariomycetes</taxon>
        <taxon>Hypocreomycetidae</taxon>
        <taxon>Glomerellales</taxon>
        <taxon>Glomerellaceae</taxon>
        <taxon>Colletotrichum</taxon>
        <taxon>Colletotrichum spaethianum species complex</taxon>
    </lineage>
</organism>
<comment type="caution">
    <text evidence="1">The sequence shown here is derived from an EMBL/GenBank/DDBJ whole genome shotgun (WGS) entry which is preliminary data.</text>
</comment>
<reference evidence="1 2" key="1">
    <citation type="submission" date="2021-07" db="EMBL/GenBank/DDBJ databases">
        <title>Genome data of Colletotrichum spaethianum.</title>
        <authorList>
            <person name="Utami Y.D."/>
            <person name="Hiruma K."/>
        </authorList>
    </citation>
    <scope>NUCLEOTIDE SEQUENCE [LARGE SCALE GENOMIC DNA]</scope>
    <source>
        <strain evidence="1 2">MAFF 242679</strain>
    </source>
</reference>
<dbReference type="AlphaFoldDB" id="A0AA37GJ26"/>
<proteinExistence type="predicted"/>